<dbReference type="InterPro" id="IPR024983">
    <property type="entry name" value="CHAT_dom"/>
</dbReference>
<dbReference type="Pfam" id="PF12770">
    <property type="entry name" value="CHAT"/>
    <property type="match status" value="1"/>
</dbReference>
<dbReference type="EMBL" id="CAADFQ010000113">
    <property type="protein sequence ID" value="VFK35357.1"/>
    <property type="molecule type" value="Genomic_DNA"/>
</dbReference>
<protein>
    <submittedName>
        <fullName evidence="3">CHAT domain-containing protein</fullName>
    </submittedName>
</protein>
<dbReference type="InterPro" id="IPR019734">
    <property type="entry name" value="TPR_rpt"/>
</dbReference>
<dbReference type="Gene3D" id="1.25.40.10">
    <property type="entry name" value="Tetratricopeptide repeat domain"/>
    <property type="match status" value="2"/>
</dbReference>
<proteinExistence type="predicted"/>
<organism evidence="3">
    <name type="scientific">Candidatus Kentrum sp. MB</name>
    <dbReference type="NCBI Taxonomy" id="2138164"/>
    <lineage>
        <taxon>Bacteria</taxon>
        <taxon>Pseudomonadati</taxon>
        <taxon>Pseudomonadota</taxon>
        <taxon>Gammaproteobacteria</taxon>
        <taxon>Candidatus Kentrum</taxon>
    </lineage>
</organism>
<accession>A0A450Y1D7</accession>
<evidence type="ECO:0000259" key="1">
    <source>
        <dbReference type="Pfam" id="PF12770"/>
    </source>
</evidence>
<dbReference type="SUPFAM" id="SSF48452">
    <property type="entry name" value="TPR-like"/>
    <property type="match status" value="1"/>
</dbReference>
<dbReference type="InterPro" id="IPR011990">
    <property type="entry name" value="TPR-like_helical_dom_sf"/>
</dbReference>
<dbReference type="PANTHER" id="PTHR10098">
    <property type="entry name" value="RAPSYN-RELATED"/>
    <property type="match status" value="1"/>
</dbReference>
<name>A0A450Y1D7_9GAMM</name>
<feature type="domain" description="CHAT" evidence="1">
    <location>
        <begin position="676"/>
        <end position="998"/>
    </location>
</feature>
<sequence>MPLYQNAKWGFSITLPDSWKTPGFLRRLIGDNSANPEFYDAVSGDEIKFAIGPIIPLSTVPMQQRELVKAAEGYGHRALETGAMRVCGKEHATMVCEIPYVGIVKNYSLVFGEIEYLISARGDFGLIDRIVMSFEPKQHREGDSREEARNRFTTALQYEVAANYEGALAEFEAVITMCRKLGAYGMASLPITMKARVFRNQGKIDQALKCIEESMVLCEREENSLARNYALAQAMLLKGNILLRLRPKDRREAEGVLEEAIGILEEECKIDSGSVPDHDKCFLLPPDSEKIGRMVNHDKCVNKINLADILIVQHENKENNTERQNEDGIEKAAEYADSVMESARKFGDVKLKGAAYRIKGMVSETREDWEEAKEFYEKSLAAYEEFGHENPAVKSFVEGRLLDIQIIRSRGRETEESERYRDYDKVPEEIVYKDKPFLRHIDNHASAMPPDQAWKFYQQAAYFWDDAGWRDRCHGYLVKACDCIDGIRKNLPLRGQFPADVRAEFFAPIVKELFPYLISLLSSETEGGKTGVSDPIAEAFYYREQLGAVGFLDELQASDIEDIRISEIDGKHVGDDGDDAEVRDLELNALVTGEVSRIEAVQQGLSDGTVLIEYLLSDKLFVIFVITKDTKGIEVLWRDALRSRVKEVNPKELEEKVCEFTLELSRKESDLNELKKKGQWLYDRLLLPTEWAWFEAGKIVAERLIIVPHGILHDIPFSTLFDGNVFLAEKIPSTQSPSASVLRYCHRRRPKEPVTASYFGFANPMCGKEGIPGCDTSVEVAAGKFGCKGGWIRQYDKIIKKETIRNFQLTNDGRTAFCYRGKLATSEAFFENAPNFSVVDIETHGEMPEESPMEHCFLVTDEKGNNKVMARDIFKHVRMRPEILIAAFCESGKTKPYERDEQVGLIRAFMFAGCRSILTYPWLLSDTAAEIFMNTFYDHLLETDGENGATISGKKDVAMQKAQIALIREGRKDEGPNPIENPELTWEHPYFWAWKLIGDYS</sequence>
<reference evidence="3" key="1">
    <citation type="submission" date="2019-02" db="EMBL/GenBank/DDBJ databases">
        <authorList>
            <person name="Gruber-Vodicka R. H."/>
            <person name="Seah K. B. B."/>
        </authorList>
    </citation>
    <scope>NUCLEOTIDE SEQUENCE</scope>
    <source>
        <strain evidence="2">BECK_BZ197</strain>
        <strain evidence="4">BECK_BZ198</strain>
        <strain evidence="3">BECK_BZ199</strain>
    </source>
</reference>
<dbReference type="PANTHER" id="PTHR10098:SF108">
    <property type="entry name" value="TETRATRICOPEPTIDE REPEAT PROTEIN 28"/>
    <property type="match status" value="1"/>
</dbReference>
<gene>
    <name evidence="2" type="ORF">BECKMB1821G_GA0114241_11198</name>
    <name evidence="4" type="ORF">BECKMB1821H_GA0114242_111311</name>
    <name evidence="3" type="ORF">BECKMB1821I_GA0114274_111311</name>
</gene>
<dbReference type="EMBL" id="CAADGH010000113">
    <property type="protein sequence ID" value="VFK77243.1"/>
    <property type="molecule type" value="Genomic_DNA"/>
</dbReference>
<dbReference type="SMART" id="SM00028">
    <property type="entry name" value="TPR"/>
    <property type="match status" value="2"/>
</dbReference>
<dbReference type="AlphaFoldDB" id="A0A450Y1D7"/>
<evidence type="ECO:0000313" key="2">
    <source>
        <dbReference type="EMBL" id="VFK32652.1"/>
    </source>
</evidence>
<dbReference type="EMBL" id="CAADFO010000119">
    <property type="protein sequence ID" value="VFK32652.1"/>
    <property type="molecule type" value="Genomic_DNA"/>
</dbReference>
<evidence type="ECO:0000313" key="4">
    <source>
        <dbReference type="EMBL" id="VFK77243.1"/>
    </source>
</evidence>
<evidence type="ECO:0000313" key="3">
    <source>
        <dbReference type="EMBL" id="VFK35357.1"/>
    </source>
</evidence>